<keyword evidence="4" id="KW-1133">Transmembrane helix</keyword>
<organism evidence="9 10">
    <name type="scientific">Coccomyxa viridis</name>
    <dbReference type="NCBI Taxonomy" id="1274662"/>
    <lineage>
        <taxon>Eukaryota</taxon>
        <taxon>Viridiplantae</taxon>
        <taxon>Chlorophyta</taxon>
        <taxon>core chlorophytes</taxon>
        <taxon>Trebouxiophyceae</taxon>
        <taxon>Trebouxiophyceae incertae sedis</taxon>
        <taxon>Coccomyxaceae</taxon>
        <taxon>Coccomyxa</taxon>
    </lineage>
</organism>
<dbReference type="PANTHER" id="PTHR12428">
    <property type="entry name" value="OXA1"/>
    <property type="match status" value="1"/>
</dbReference>
<evidence type="ECO:0000256" key="1">
    <source>
        <dbReference type="ARBA" id="ARBA00004141"/>
    </source>
</evidence>
<comment type="caution">
    <text evidence="9">The sequence shown here is derived from an EMBL/GenBank/DDBJ whole genome shotgun (WGS) entry which is preliminary data.</text>
</comment>
<dbReference type="GO" id="GO:0009535">
    <property type="term" value="C:chloroplast thylakoid membrane"/>
    <property type="evidence" value="ECO:0007669"/>
    <property type="project" value="TreeGrafter"/>
</dbReference>
<dbReference type="GO" id="GO:0010027">
    <property type="term" value="P:thylakoid membrane organization"/>
    <property type="evidence" value="ECO:0007669"/>
    <property type="project" value="TreeGrafter"/>
</dbReference>
<evidence type="ECO:0000313" key="10">
    <source>
        <dbReference type="Proteomes" id="UP001314263"/>
    </source>
</evidence>
<dbReference type="InterPro" id="IPR001708">
    <property type="entry name" value="YidC/ALB3/OXA1/COX18"/>
</dbReference>
<dbReference type="Pfam" id="PF02096">
    <property type="entry name" value="60KD_IMP"/>
    <property type="match status" value="1"/>
</dbReference>
<proteinExistence type="inferred from homology"/>
<dbReference type="Proteomes" id="UP001314263">
    <property type="component" value="Unassembled WGS sequence"/>
</dbReference>
<gene>
    <name evidence="9" type="ORF">CVIRNUC_011099</name>
</gene>
<evidence type="ECO:0000313" key="9">
    <source>
        <dbReference type="EMBL" id="CAK0787877.1"/>
    </source>
</evidence>
<evidence type="ECO:0000256" key="3">
    <source>
        <dbReference type="ARBA" id="ARBA00022692"/>
    </source>
</evidence>
<feature type="domain" description="Membrane insertase YidC/Oxa/ALB C-terminal" evidence="8">
    <location>
        <begin position="163"/>
        <end position="375"/>
    </location>
</feature>
<protein>
    <recommendedName>
        <fullName evidence="8">Membrane insertase YidC/Oxa/ALB C-terminal domain-containing protein</fullName>
    </recommendedName>
</protein>
<dbReference type="EMBL" id="CAUYUE010000018">
    <property type="protein sequence ID" value="CAK0787877.1"/>
    <property type="molecule type" value="Genomic_DNA"/>
</dbReference>
<dbReference type="GO" id="GO:0072598">
    <property type="term" value="P:protein localization to chloroplast"/>
    <property type="evidence" value="ECO:0007669"/>
    <property type="project" value="TreeGrafter"/>
</dbReference>
<evidence type="ECO:0000256" key="6">
    <source>
        <dbReference type="RuleBase" id="RU003945"/>
    </source>
</evidence>
<accession>A0AAV1IKS9</accession>
<dbReference type="GO" id="GO:0051205">
    <property type="term" value="P:protein insertion into membrane"/>
    <property type="evidence" value="ECO:0007669"/>
    <property type="project" value="TreeGrafter"/>
</dbReference>
<evidence type="ECO:0000256" key="4">
    <source>
        <dbReference type="ARBA" id="ARBA00022989"/>
    </source>
</evidence>
<dbReference type="NCBIfam" id="TIGR03592">
    <property type="entry name" value="yidC_oxa1_cterm"/>
    <property type="match status" value="1"/>
</dbReference>
<dbReference type="InterPro" id="IPR028055">
    <property type="entry name" value="YidC/Oxa/ALB_C"/>
</dbReference>
<evidence type="ECO:0000256" key="2">
    <source>
        <dbReference type="ARBA" id="ARBA00010583"/>
    </source>
</evidence>
<dbReference type="PRINTS" id="PR00701">
    <property type="entry name" value="60KDINNERMP"/>
</dbReference>
<dbReference type="AlphaFoldDB" id="A0AAV1IKS9"/>
<dbReference type="GO" id="GO:0032977">
    <property type="term" value="F:membrane insertase activity"/>
    <property type="evidence" value="ECO:0007669"/>
    <property type="project" value="InterPro"/>
</dbReference>
<sequence length="495" mass="51913">MALRYSCGPPKLRNGQQATPSGRMAALAPAACPGLTGLSRSLPARRGRQPVAVRASLYGAEEPLRQAAQALASSTGPSVLDHLSAKWAVSMMTLADAAAATLPEGVTDAAGAAGSAVQSATDAAASTITKKDNGWFGFLTGPLESVLKALDSGLAGLHVPYSYGFAIILLTVLVKALTFPLSKKQVESTVAIQALQPRVKEIQEKYKGRDPQEAQVEIAKLYQEAKVNPLAGCLPTLVTLPVWISLYRALSNVADEGLLTEGFFWIPSLAGPTSTAAQKAGGGSWLYPLQNGAPPIGWHDASAYLVLPVLLVVSQYVSQKIISPPSTDPNQQSTQWILKFLPLMIGWFSLNVPSGLTIYWFINNILSTGQQLWLKSSIAPPEIATATAGGGTIRRDSSSTASSTSRSSGNGAVIDVEATTVEEQRLQANPRGKKKGEKFKQLKAQEAAKKQGSSQKQSGGADVQSKAPTTTQSKADVLKVPDAAPSKDNSSNGGA</sequence>
<feature type="compositionally biased region" description="Low complexity" evidence="7">
    <location>
        <begin position="398"/>
        <end position="408"/>
    </location>
</feature>
<dbReference type="CDD" id="cd20070">
    <property type="entry name" value="5TM_YidC_Alb3"/>
    <property type="match status" value="1"/>
</dbReference>
<name>A0AAV1IKS9_9CHLO</name>
<keyword evidence="5" id="KW-0472">Membrane</keyword>
<dbReference type="PANTHER" id="PTHR12428:SF14">
    <property type="entry name" value="ALBINO3-LIKE PROTEIN 1, CHLOROPLASTIC"/>
    <property type="match status" value="1"/>
</dbReference>
<comment type="similarity">
    <text evidence="6">Belongs to the OXA1/ALB3/YidC family.</text>
</comment>
<dbReference type="InterPro" id="IPR047196">
    <property type="entry name" value="YidC_ALB_C"/>
</dbReference>
<reference evidence="9 10" key="1">
    <citation type="submission" date="2023-10" db="EMBL/GenBank/DDBJ databases">
        <authorList>
            <person name="Maclean D."/>
            <person name="Macfadyen A."/>
        </authorList>
    </citation>
    <scope>NUCLEOTIDE SEQUENCE [LARGE SCALE GENOMIC DNA]</scope>
</reference>
<evidence type="ECO:0000256" key="7">
    <source>
        <dbReference type="SAM" id="MobiDB-lite"/>
    </source>
</evidence>
<comment type="subcellular location">
    <subcellularLocation>
        <location evidence="1 6">Membrane</location>
        <topology evidence="1 6">Multi-pass membrane protein</topology>
    </subcellularLocation>
</comment>
<evidence type="ECO:0000256" key="5">
    <source>
        <dbReference type="ARBA" id="ARBA00023136"/>
    </source>
</evidence>
<keyword evidence="3 6" id="KW-0812">Transmembrane</keyword>
<evidence type="ECO:0000259" key="8">
    <source>
        <dbReference type="Pfam" id="PF02096"/>
    </source>
</evidence>
<feature type="compositionally biased region" description="Low complexity" evidence="7">
    <location>
        <begin position="442"/>
        <end position="461"/>
    </location>
</feature>
<feature type="region of interest" description="Disordered" evidence="7">
    <location>
        <begin position="387"/>
        <end position="495"/>
    </location>
</feature>
<keyword evidence="10" id="KW-1185">Reference proteome</keyword>
<comment type="similarity">
    <text evidence="2">Belongs to the OXA1/ALB3/YidC (TC 2.A.9.2) family.</text>
</comment>